<proteinExistence type="predicted"/>
<gene>
    <name evidence="2" type="ORF">ECRASSUSDP1_LOCUS1569</name>
</gene>
<name>A0AAD1X4D1_EUPCR</name>
<reference evidence="2" key="1">
    <citation type="submission" date="2023-07" db="EMBL/GenBank/DDBJ databases">
        <authorList>
            <consortium name="AG Swart"/>
            <person name="Singh M."/>
            <person name="Singh A."/>
            <person name="Seah K."/>
            <person name="Emmerich C."/>
        </authorList>
    </citation>
    <scope>NUCLEOTIDE SEQUENCE</scope>
    <source>
        <strain evidence="2">DP1</strain>
    </source>
</reference>
<sequence length="314" mass="36936">MPLQILKIEEHEEECKQSSNKKSKSNKSRRKSKSRSNTRSLKKYNQDNETIFEGMKSIKQTQFEDSDDGYDSPSVKFREDDHTNSHGIHLGVKKIRDFEKRINKDILYRYLKSKETIGKKLNFRKILSRKKYLEEKYNSEERLDKPKLQKTELDLLALSNKNKNKSQSELKVAVRACSVKDKITFNKEKVSRLVDNPYVTKNTNFLSIRPRFSKIQKIETDQSKSRFLFSVPSSRLSHRHQNSFSELNKTRSATPMQRLTQKDTLAKKGNATEVIIKHLNRRQAKTVSKRRGCSQLKIRKNCSSRSPHHFYHQK</sequence>
<comment type="caution">
    <text evidence="2">The sequence shown here is derived from an EMBL/GenBank/DDBJ whole genome shotgun (WGS) entry which is preliminary data.</text>
</comment>
<dbReference type="Proteomes" id="UP001295684">
    <property type="component" value="Unassembled WGS sequence"/>
</dbReference>
<evidence type="ECO:0000313" key="2">
    <source>
        <dbReference type="EMBL" id="CAI2360269.1"/>
    </source>
</evidence>
<feature type="compositionally biased region" description="Basic and acidic residues" evidence="1">
    <location>
        <begin position="7"/>
        <end position="16"/>
    </location>
</feature>
<protein>
    <submittedName>
        <fullName evidence="2">Uncharacterized protein</fullName>
    </submittedName>
</protein>
<feature type="region of interest" description="Disordered" evidence="1">
    <location>
        <begin position="1"/>
        <end position="57"/>
    </location>
</feature>
<evidence type="ECO:0000256" key="1">
    <source>
        <dbReference type="SAM" id="MobiDB-lite"/>
    </source>
</evidence>
<evidence type="ECO:0000313" key="3">
    <source>
        <dbReference type="Proteomes" id="UP001295684"/>
    </source>
</evidence>
<accession>A0AAD1X4D1</accession>
<dbReference type="EMBL" id="CAMPGE010001477">
    <property type="protein sequence ID" value="CAI2360269.1"/>
    <property type="molecule type" value="Genomic_DNA"/>
</dbReference>
<dbReference type="AlphaFoldDB" id="A0AAD1X4D1"/>
<feature type="compositionally biased region" description="Basic residues" evidence="1">
    <location>
        <begin position="19"/>
        <end position="42"/>
    </location>
</feature>
<keyword evidence="3" id="KW-1185">Reference proteome</keyword>
<organism evidence="2 3">
    <name type="scientific">Euplotes crassus</name>
    <dbReference type="NCBI Taxonomy" id="5936"/>
    <lineage>
        <taxon>Eukaryota</taxon>
        <taxon>Sar</taxon>
        <taxon>Alveolata</taxon>
        <taxon>Ciliophora</taxon>
        <taxon>Intramacronucleata</taxon>
        <taxon>Spirotrichea</taxon>
        <taxon>Hypotrichia</taxon>
        <taxon>Euplotida</taxon>
        <taxon>Euplotidae</taxon>
        <taxon>Moneuplotes</taxon>
    </lineage>
</organism>